<comment type="function">
    <text evidence="1">Involved in the biosynthesis of the siderophore enterobactin (enterochelin), which is a macrocyclic trimeric lactone of N-(2,3-dihydroxybenzoyl)-serine. The serine trilactone serves as a scaffolding for the three catechol functionalities that provide hexadentate coordination for the tightly ligated iron(2+) atoms. Plays an essential role in the assembly of the enterobactin by catalyzing the transfer of the 4'-phosphopantetheine (Ppant) moiety from coenzyme A to the apo-domains of both EntB (ArCP domain) and EntF (PCP domain) to yield their holo-forms which make them competent for the activation of 2,3-dihydroxybenzoate (DHB) and L-serine, respectively.</text>
</comment>
<evidence type="ECO:0000256" key="7">
    <source>
        <dbReference type="ARBA" id="ARBA00023191"/>
    </source>
</evidence>
<keyword evidence="13" id="KW-0479">Metal-binding</keyword>
<dbReference type="PANTHER" id="PTHR38096:SF1">
    <property type="entry name" value="ENTEROBACTIN SYNTHASE COMPONENT D"/>
    <property type="match status" value="1"/>
</dbReference>
<comment type="similarity">
    <text evidence="3">Belongs to the P-Pant transferase superfamily. EntD family.</text>
</comment>
<dbReference type="EMBL" id="CP011036">
    <property type="protein sequence ID" value="ASM52575.1"/>
    <property type="molecule type" value="Genomic_DNA"/>
</dbReference>
<evidence type="ECO:0000256" key="1">
    <source>
        <dbReference type="ARBA" id="ARBA00003937"/>
    </source>
</evidence>
<feature type="binding site" evidence="12">
    <location>
        <position position="144"/>
    </location>
    <ligand>
        <name>CoA</name>
        <dbReference type="ChEBI" id="CHEBI:57287"/>
    </ligand>
</feature>
<feature type="domain" description="4'-phosphopantetheinyl transferase" evidence="14">
    <location>
        <begin position="141"/>
        <end position="220"/>
    </location>
</feature>
<dbReference type="GeneID" id="300940248"/>
<dbReference type="GO" id="GO:0000287">
    <property type="term" value="F:magnesium ion binding"/>
    <property type="evidence" value="ECO:0007669"/>
    <property type="project" value="InterPro"/>
</dbReference>
<reference evidence="16 17" key="1">
    <citation type="submission" date="2015-03" db="EMBL/GenBank/DDBJ databases">
        <authorList>
            <person name="Xie B.-B."/>
            <person name="Rong J.-C."/>
            <person name="Qin Q.-L."/>
            <person name="Zhang Y.-Z."/>
        </authorList>
    </citation>
    <scope>NUCLEOTIDE SEQUENCE [LARGE SCALE GENOMIC DNA]</scope>
    <source>
        <strain evidence="16 17">KMM 661</strain>
    </source>
</reference>
<feature type="domain" description="4'-phosphopantetheinyl transferase N-terminal" evidence="15">
    <location>
        <begin position="68"/>
        <end position="133"/>
    </location>
</feature>
<dbReference type="GO" id="GO:0009366">
    <property type="term" value="C:enterobactin synthetase complex"/>
    <property type="evidence" value="ECO:0007669"/>
    <property type="project" value="InterPro"/>
</dbReference>
<feature type="binding site" evidence="12">
    <location>
        <begin position="122"/>
        <end position="123"/>
    </location>
    <ligand>
        <name>CoA</name>
        <dbReference type="ChEBI" id="CHEBI:57287"/>
    </ligand>
</feature>
<organism evidence="16 17">
    <name type="scientific">Pseudoalteromonas nigrifaciens</name>
    <dbReference type="NCBI Taxonomy" id="28109"/>
    <lineage>
        <taxon>Bacteria</taxon>
        <taxon>Pseudomonadati</taxon>
        <taxon>Pseudomonadota</taxon>
        <taxon>Gammaproteobacteria</taxon>
        <taxon>Alteromonadales</taxon>
        <taxon>Pseudoalteromonadaceae</taxon>
        <taxon>Pseudoalteromonas</taxon>
    </lineage>
</organism>
<gene>
    <name evidence="16" type="primary">entD</name>
    <name evidence="16" type="ORF">PNIG_a0241</name>
</gene>
<evidence type="ECO:0000256" key="8">
    <source>
        <dbReference type="ARBA" id="ARBA00029894"/>
    </source>
</evidence>
<keyword evidence="17" id="KW-1185">Reference proteome</keyword>
<dbReference type="AlphaFoldDB" id="A0AAC9UD02"/>
<feature type="binding site" evidence="13">
    <location>
        <position position="146"/>
    </location>
    <ligand>
        <name>Mg(2+)</name>
        <dbReference type="ChEBI" id="CHEBI:18420"/>
    </ligand>
</feature>
<dbReference type="Proteomes" id="UP000198329">
    <property type="component" value="Chromosome I"/>
</dbReference>
<dbReference type="RefSeq" id="WP_089367599.1">
    <property type="nucleotide sequence ID" value="NZ_BJXZ01000011.1"/>
</dbReference>
<dbReference type="GO" id="GO:0005886">
    <property type="term" value="C:plasma membrane"/>
    <property type="evidence" value="ECO:0007669"/>
    <property type="project" value="TreeGrafter"/>
</dbReference>
<proteinExistence type="inferred from homology"/>
<comment type="catalytic activity">
    <reaction evidence="11">
        <text>apo-[peptidyl-carrier protein] + CoA = holo-[peptidyl-carrier protein] + adenosine 3',5'-bisphosphate + H(+)</text>
        <dbReference type="Rhea" id="RHEA:46228"/>
        <dbReference type="Rhea" id="RHEA-COMP:11479"/>
        <dbReference type="Rhea" id="RHEA-COMP:11480"/>
        <dbReference type="ChEBI" id="CHEBI:15378"/>
        <dbReference type="ChEBI" id="CHEBI:29999"/>
        <dbReference type="ChEBI" id="CHEBI:57287"/>
        <dbReference type="ChEBI" id="CHEBI:58343"/>
        <dbReference type="ChEBI" id="CHEBI:64479"/>
    </reaction>
</comment>
<keyword evidence="6" id="KW-0808">Transferase</keyword>
<dbReference type="SUPFAM" id="SSF56214">
    <property type="entry name" value="4'-phosphopantetheinyl transferase"/>
    <property type="match status" value="1"/>
</dbReference>
<dbReference type="KEGG" id="png:PNIG_a0241"/>
<dbReference type="GO" id="GO:0009239">
    <property type="term" value="P:enterobactin biosynthetic process"/>
    <property type="evidence" value="ECO:0007669"/>
    <property type="project" value="UniProtKB-KW"/>
</dbReference>
<feature type="binding site" evidence="12">
    <location>
        <position position="189"/>
    </location>
    <ligand>
        <name>CoA</name>
        <dbReference type="ChEBI" id="CHEBI:57287"/>
    </ligand>
</feature>
<evidence type="ECO:0000259" key="14">
    <source>
        <dbReference type="Pfam" id="PF01648"/>
    </source>
</evidence>
<comment type="cofactor">
    <cofactor evidence="13">
        <name>Mg(2+)</name>
        <dbReference type="ChEBI" id="CHEBI:18420"/>
    </cofactor>
</comment>
<dbReference type="InterPro" id="IPR037143">
    <property type="entry name" value="4-PPantetheinyl_Trfase_dom_sf"/>
</dbReference>
<dbReference type="Pfam" id="PF01648">
    <property type="entry name" value="ACPS"/>
    <property type="match status" value="1"/>
</dbReference>
<evidence type="ECO:0000256" key="9">
    <source>
        <dbReference type="ARBA" id="ARBA00031996"/>
    </source>
</evidence>
<name>A0AAC9UD02_9GAMM</name>
<comment type="pathway">
    <text evidence="2">Siderophore biosynthesis; enterobactin biosynthesis.</text>
</comment>
<evidence type="ECO:0000256" key="3">
    <source>
        <dbReference type="ARBA" id="ARBA00008342"/>
    </source>
</evidence>
<dbReference type="Gene3D" id="3.90.470.20">
    <property type="entry name" value="4'-phosphopantetheinyl transferase domain"/>
    <property type="match status" value="1"/>
</dbReference>
<evidence type="ECO:0000256" key="4">
    <source>
        <dbReference type="ARBA" id="ARBA00011503"/>
    </source>
</evidence>
<evidence type="ECO:0000256" key="5">
    <source>
        <dbReference type="ARBA" id="ARBA00019087"/>
    </source>
</evidence>
<dbReference type="InterPro" id="IPR008278">
    <property type="entry name" value="4-PPantetheinyl_Trfase_dom"/>
</dbReference>
<dbReference type="PANTHER" id="PTHR38096">
    <property type="entry name" value="ENTEROBACTIN SYNTHASE COMPONENT D"/>
    <property type="match status" value="1"/>
</dbReference>
<evidence type="ECO:0000313" key="17">
    <source>
        <dbReference type="Proteomes" id="UP000198329"/>
    </source>
</evidence>
<dbReference type="Pfam" id="PF17837">
    <property type="entry name" value="4PPT_N"/>
    <property type="match status" value="1"/>
</dbReference>
<evidence type="ECO:0000256" key="12">
    <source>
        <dbReference type="PIRSR" id="PIRSR603542-1"/>
    </source>
</evidence>
<comment type="subunit">
    <text evidence="4">EntB, EntD, EntE, and EntF form a multienzyme complex called enterobactin synthase.</text>
</comment>
<feature type="binding site" evidence="12">
    <location>
        <position position="193"/>
    </location>
    <ligand>
        <name>CoA</name>
        <dbReference type="ChEBI" id="CHEBI:57287"/>
    </ligand>
</feature>
<evidence type="ECO:0000256" key="11">
    <source>
        <dbReference type="ARBA" id="ARBA00049191"/>
    </source>
</evidence>
<dbReference type="InterPro" id="IPR003542">
    <property type="entry name" value="Enbac_synth_compD-like"/>
</dbReference>
<protein>
    <recommendedName>
        <fullName evidence="5">Enterobactin synthase component D</fullName>
    </recommendedName>
    <alternativeName>
        <fullName evidence="8">4'-phosphopantetheinyl transferase EntD</fullName>
    </alternativeName>
    <alternativeName>
        <fullName evidence="9">Enterochelin synthase D</fullName>
    </alternativeName>
</protein>
<dbReference type="PRINTS" id="PR01399">
    <property type="entry name" value="ENTSNTHTASED"/>
</dbReference>
<evidence type="ECO:0000256" key="2">
    <source>
        <dbReference type="ARBA" id="ARBA00004993"/>
    </source>
</evidence>
<accession>A0AAC9UD02</accession>
<evidence type="ECO:0000313" key="16">
    <source>
        <dbReference type="EMBL" id="ASM52575.1"/>
    </source>
</evidence>
<keyword evidence="7" id="KW-0259">Enterobactin biosynthesis</keyword>
<evidence type="ECO:0000256" key="13">
    <source>
        <dbReference type="PIRSR" id="PIRSR603542-2"/>
    </source>
</evidence>
<sequence length="257" mass="28655">MKSSISKPTLFLPKDGEMPLGRLPSSSFIRESGMISLNRWQNLAISYCEFDQAQFSQSLFSELHIKFPEKLNQSVTKRKAEYLAGRCSVQQAFQAAGLAWEPPGIGRHGEPCWPAGINGSISHSKALAVAVVSKREDYPFLGIDVEELISQNVAKQIQSEVLLPDELHLSKSIKLDETEFLTWVFSAKETLFKAIHKYVGKYFGYECAQVIDFKLESGKILLELTVNLAPGLHKGRRFTCITSKLSDHFLTLIASSG</sequence>
<comment type="catalytic activity">
    <reaction evidence="10">
        <text>apo-[aryl-carrier protein] + CoA = holo-[aryl-carrier protein] + adenosine 3',5'-bisphosphate + H(+)</text>
        <dbReference type="Rhea" id="RHEA:48404"/>
        <dbReference type="Rhea" id="RHEA-COMP:15903"/>
        <dbReference type="Rhea" id="RHEA-COMP:17557"/>
        <dbReference type="ChEBI" id="CHEBI:15378"/>
        <dbReference type="ChEBI" id="CHEBI:29999"/>
        <dbReference type="ChEBI" id="CHEBI:57287"/>
        <dbReference type="ChEBI" id="CHEBI:58343"/>
        <dbReference type="ChEBI" id="CHEBI:64479"/>
    </reaction>
</comment>
<dbReference type="InterPro" id="IPR041354">
    <property type="entry name" value="4PPT_N"/>
</dbReference>
<keyword evidence="13" id="KW-0460">Magnesium</keyword>
<feature type="binding site" evidence="13">
    <location>
        <position position="144"/>
    </location>
    <ligand>
        <name>Mg(2+)</name>
        <dbReference type="ChEBI" id="CHEBI:18420"/>
    </ligand>
</feature>
<evidence type="ECO:0000259" key="15">
    <source>
        <dbReference type="Pfam" id="PF17837"/>
    </source>
</evidence>
<evidence type="ECO:0000256" key="6">
    <source>
        <dbReference type="ARBA" id="ARBA00022679"/>
    </source>
</evidence>
<evidence type="ECO:0000256" key="10">
    <source>
        <dbReference type="ARBA" id="ARBA00049176"/>
    </source>
</evidence>
<feature type="binding site" evidence="12">
    <location>
        <position position="86"/>
    </location>
    <ligand>
        <name>CoA</name>
        <dbReference type="ChEBI" id="CHEBI:57287"/>
    </ligand>
</feature>
<dbReference type="GO" id="GO:0008897">
    <property type="term" value="F:holo-[acyl-carrier-protein] synthase activity"/>
    <property type="evidence" value="ECO:0007669"/>
    <property type="project" value="InterPro"/>
</dbReference>
<feature type="binding site" evidence="12">
    <location>
        <position position="78"/>
    </location>
    <ligand>
        <name>CoA</name>
        <dbReference type="ChEBI" id="CHEBI:57287"/>
    </ligand>
</feature>